<keyword evidence="2" id="KW-1185">Reference proteome</keyword>
<dbReference type="OrthoDB" id="284368at2"/>
<dbReference type="KEGG" id="lrs:PX52LOC_00197"/>
<dbReference type="AlphaFoldDB" id="A0A5C1A4T3"/>
<dbReference type="EMBL" id="CP042425">
    <property type="protein sequence ID" value="QEL13343.1"/>
    <property type="molecule type" value="Genomic_DNA"/>
</dbReference>
<protein>
    <submittedName>
        <fullName evidence="1">Uncharacterized protein</fullName>
    </submittedName>
</protein>
<evidence type="ECO:0000313" key="2">
    <source>
        <dbReference type="Proteomes" id="UP000324974"/>
    </source>
</evidence>
<organism evidence="1 2">
    <name type="scientific">Limnoglobus roseus</name>
    <dbReference type="NCBI Taxonomy" id="2598579"/>
    <lineage>
        <taxon>Bacteria</taxon>
        <taxon>Pseudomonadati</taxon>
        <taxon>Planctomycetota</taxon>
        <taxon>Planctomycetia</taxon>
        <taxon>Gemmatales</taxon>
        <taxon>Gemmataceae</taxon>
        <taxon>Limnoglobus</taxon>
    </lineage>
</organism>
<evidence type="ECO:0000313" key="1">
    <source>
        <dbReference type="EMBL" id="QEL13343.1"/>
    </source>
</evidence>
<accession>A0A5C1A4T3</accession>
<reference evidence="2" key="1">
    <citation type="submission" date="2019-08" db="EMBL/GenBank/DDBJ databases">
        <title>Limnoglobus roseus gen. nov., sp. nov., a novel freshwater planctomycete with a giant genome from the family Gemmataceae.</title>
        <authorList>
            <person name="Kulichevskaya I.S."/>
            <person name="Naumoff D.G."/>
            <person name="Miroshnikov K."/>
            <person name="Ivanova A."/>
            <person name="Philippov D.A."/>
            <person name="Hakobyan A."/>
            <person name="Rijpstra I.C."/>
            <person name="Sinninghe Damste J.S."/>
            <person name="Liesack W."/>
            <person name="Dedysh S.N."/>
        </authorList>
    </citation>
    <scope>NUCLEOTIDE SEQUENCE [LARGE SCALE GENOMIC DNA]</scope>
    <source>
        <strain evidence="2">PX52</strain>
    </source>
</reference>
<dbReference type="Proteomes" id="UP000324974">
    <property type="component" value="Chromosome"/>
</dbReference>
<gene>
    <name evidence="1" type="ORF">PX52LOC_00197</name>
</gene>
<proteinExistence type="predicted"/>
<name>A0A5C1A4T3_9BACT</name>
<dbReference type="RefSeq" id="WP_149108321.1">
    <property type="nucleotide sequence ID" value="NZ_CP042425.1"/>
</dbReference>
<sequence>MDECLAYFRQAVTNPASVPPWSEWWAQNAALVEQVFPLIDYVRLKHRRLLGARQILRNRGELPDDFEPPSGRVTGSCPNCGDRVSSPNGTHIFCPNCGLIEEYHTVSNR</sequence>